<dbReference type="Pfam" id="PF17132">
    <property type="entry name" value="Glyco_hydro_106"/>
    <property type="match status" value="1"/>
</dbReference>
<dbReference type="EMBL" id="DVJN01000115">
    <property type="protein sequence ID" value="HIS92539.1"/>
    <property type="molecule type" value="Genomic_DNA"/>
</dbReference>
<comment type="caution">
    <text evidence="1">The sequence shown here is derived from an EMBL/GenBank/DDBJ whole genome shotgun (WGS) entry which is preliminary data.</text>
</comment>
<name>A0A9D1G003_9FIRM</name>
<dbReference type="Proteomes" id="UP000824140">
    <property type="component" value="Unassembled WGS sequence"/>
</dbReference>
<dbReference type="InterPro" id="IPR053161">
    <property type="entry name" value="Ulvan_degrading_GH"/>
</dbReference>
<proteinExistence type="predicted"/>
<dbReference type="PANTHER" id="PTHR36848:SF2">
    <property type="entry name" value="SECRETED PROTEIN"/>
    <property type="match status" value="1"/>
</dbReference>
<protein>
    <recommendedName>
        <fullName evidence="3">Glycoside hydrolase</fullName>
    </recommendedName>
</protein>
<evidence type="ECO:0008006" key="3">
    <source>
        <dbReference type="Google" id="ProtNLM"/>
    </source>
</evidence>
<evidence type="ECO:0000313" key="1">
    <source>
        <dbReference type="EMBL" id="HIS92539.1"/>
    </source>
</evidence>
<reference evidence="1" key="2">
    <citation type="journal article" date="2021" name="PeerJ">
        <title>Extensive microbial diversity within the chicken gut microbiome revealed by metagenomics and culture.</title>
        <authorList>
            <person name="Gilroy R."/>
            <person name="Ravi A."/>
            <person name="Getino M."/>
            <person name="Pursley I."/>
            <person name="Horton D.L."/>
            <person name="Alikhan N.F."/>
            <person name="Baker D."/>
            <person name="Gharbi K."/>
            <person name="Hall N."/>
            <person name="Watson M."/>
            <person name="Adriaenssens E.M."/>
            <person name="Foster-Nyarko E."/>
            <person name="Jarju S."/>
            <person name="Secka A."/>
            <person name="Antonio M."/>
            <person name="Oren A."/>
            <person name="Chaudhuri R.R."/>
            <person name="La Ragione R."/>
            <person name="Hildebrand F."/>
            <person name="Pallen M.J."/>
        </authorList>
    </citation>
    <scope>NUCLEOTIDE SEQUENCE</scope>
    <source>
        <strain evidence="1">13766</strain>
    </source>
</reference>
<organism evidence="1 2">
    <name type="scientific">Candidatus Alectryocaccomicrobium excrementavium</name>
    <dbReference type="NCBI Taxonomy" id="2840668"/>
    <lineage>
        <taxon>Bacteria</taxon>
        <taxon>Bacillati</taxon>
        <taxon>Bacillota</taxon>
        <taxon>Clostridia</taxon>
        <taxon>Candidatus Alectryocaccomicrobium</taxon>
    </lineage>
</organism>
<accession>A0A9D1G003</accession>
<reference evidence="1" key="1">
    <citation type="submission" date="2020-10" db="EMBL/GenBank/DDBJ databases">
        <authorList>
            <person name="Gilroy R."/>
        </authorList>
    </citation>
    <scope>NUCLEOTIDE SEQUENCE</scope>
    <source>
        <strain evidence="1">13766</strain>
    </source>
</reference>
<evidence type="ECO:0000313" key="2">
    <source>
        <dbReference type="Proteomes" id="UP000824140"/>
    </source>
</evidence>
<gene>
    <name evidence="1" type="ORF">IAA84_05920</name>
</gene>
<dbReference type="AlphaFoldDB" id="A0A9D1G003"/>
<sequence length="974" mass="109937">MDWKERLQQNLVDYQSIPFWSWNDKLAPEELRRQIRAMKKAGIGGFFMHARGGLMTEYLGEDWFTATAACIDEAKKQGMHAWCYDENGWPSGFAGMKLLENRENWEHYIVCETKPSFDPAAMAVYAVENNRIRRLHAGDAAKEYICLYDRQNSSVVDILNPDIVAQFLAETHEKYYARFGEDFGSAMQGFFTDEPQYFRWDTPYTPVILRAYAERYQGDLLDELGALFVDCAEAPRLRWRYWKLMNELYTANFAKQIYDWCSAHNCQLTGHSIEERNLAGQMMCCAGIMPFYEYEHVPGIDWLGREIANECAPRQVSSVAQQLGKKHVITETFACAGWDVTPRELKRIAEWQYVNGVNQMCQHLYPYSIRGQRKRDYPAFYSEHNPWVKAEFRAFNDYFTALGCMLADSREEAPVAIVHPVHAAYLTYKHHDRHSVEALDKRFAELIERFGAAGIGHHYVDESLLAEHGSVQGAKLKMGQCEYEYVVVPEMDTIDASTVKLLREFLANGGKLFLQGKAPTLVEGEPADLSFLASNVSFEDMQRAVRVRIDRADTAIRYTTRMAPQGDFVFAVNLSKDQAYSIHLRIRAKGAKLFDAMAREYRPAYFLREGDEIVVPLTFAPGDSAILVLDDAAQSAAKKPEPGAASSLPLSANVVSCSENALTLDTACLSYDNISYEEPLPVMAISDRLLRERTNHTVYLKYSFMIDSVPERIRLEAEKMNAKRAWFNGEEVHLSDPGTLDPAFVSLNLAGRAKSGANELVLEIDYYQSKEVYDVFNGVYYEHSDGTESLINCLSYITDIEAVYVLGDFGVYTPSLTPAAKNTLLSPANFWIGPRKASVALDQLAQSGYLFFGGRITFEMDFEASGQETLFTLGGRFAVAKVSLNGGAEETLMFTDALDVAGKLMAGRNQARITLLSSYRNLFGPFHFGPDPEPYGVGPDTFTHYGHWDHGKCPGYAQDRYAFAPFGITSLALR</sequence>
<dbReference type="PANTHER" id="PTHR36848">
    <property type="entry name" value="DNA-BINDING PROTEIN (PUTATIVE SECRETED PROTEIN)-RELATED"/>
    <property type="match status" value="1"/>
</dbReference>